<dbReference type="Proteomes" id="UP000542210">
    <property type="component" value="Unassembled WGS sequence"/>
</dbReference>
<reference evidence="2 3" key="1">
    <citation type="submission" date="2020-08" db="EMBL/GenBank/DDBJ databases">
        <title>Sequencing the genomes of 1000 actinobacteria strains.</title>
        <authorList>
            <person name="Klenk H.-P."/>
        </authorList>
    </citation>
    <scope>NUCLEOTIDE SEQUENCE [LARGE SCALE GENOMIC DNA]</scope>
    <source>
        <strain evidence="2 3">DSM 45784</strain>
    </source>
</reference>
<dbReference type="InterPro" id="IPR032710">
    <property type="entry name" value="NTF2-like_dom_sf"/>
</dbReference>
<dbReference type="SUPFAM" id="SSF54427">
    <property type="entry name" value="NTF2-like"/>
    <property type="match status" value="1"/>
</dbReference>
<protein>
    <recommendedName>
        <fullName evidence="1">SnoaL-like domain-containing protein</fullName>
    </recommendedName>
</protein>
<proteinExistence type="predicted"/>
<evidence type="ECO:0000259" key="1">
    <source>
        <dbReference type="Pfam" id="PF12680"/>
    </source>
</evidence>
<sequence length="140" mass="15819">MPANQSALDAETAEFARQWFDRLSAHEPVERLLPLVVDQDLEMAFPERTLRSHEDFRDWYAVVGAAFTDQEHVVERLGARDDGDTVHVDVQVVWTATQTSDGSRNSFRVTQEWELAKTPDGLAIVKYHVGALNQLSPAEK</sequence>
<dbReference type="Pfam" id="PF12680">
    <property type="entry name" value="SnoaL_2"/>
    <property type="match status" value="1"/>
</dbReference>
<dbReference type="RefSeq" id="WP_184878429.1">
    <property type="nucleotide sequence ID" value="NZ_BOOV01000030.1"/>
</dbReference>
<accession>A0A7W7G772</accession>
<dbReference type="Gene3D" id="3.10.450.50">
    <property type="match status" value="1"/>
</dbReference>
<dbReference type="AlphaFoldDB" id="A0A7W7G772"/>
<dbReference type="EMBL" id="JACHND010000001">
    <property type="protein sequence ID" value="MBB4700328.1"/>
    <property type="molecule type" value="Genomic_DNA"/>
</dbReference>
<keyword evidence="3" id="KW-1185">Reference proteome</keyword>
<gene>
    <name evidence="2" type="ORF">BJ982_001872</name>
</gene>
<name>A0A7W7G772_9ACTN</name>
<comment type="caution">
    <text evidence="2">The sequence shown here is derived from an EMBL/GenBank/DDBJ whole genome shotgun (WGS) entry which is preliminary data.</text>
</comment>
<dbReference type="InterPro" id="IPR037401">
    <property type="entry name" value="SnoaL-like"/>
</dbReference>
<evidence type="ECO:0000313" key="3">
    <source>
        <dbReference type="Proteomes" id="UP000542210"/>
    </source>
</evidence>
<evidence type="ECO:0000313" key="2">
    <source>
        <dbReference type="EMBL" id="MBB4700328.1"/>
    </source>
</evidence>
<feature type="domain" description="SnoaL-like" evidence="1">
    <location>
        <begin position="16"/>
        <end position="116"/>
    </location>
</feature>
<organism evidence="2 3">
    <name type="scientific">Sphaerisporangium siamense</name>
    <dbReference type="NCBI Taxonomy" id="795645"/>
    <lineage>
        <taxon>Bacteria</taxon>
        <taxon>Bacillati</taxon>
        <taxon>Actinomycetota</taxon>
        <taxon>Actinomycetes</taxon>
        <taxon>Streptosporangiales</taxon>
        <taxon>Streptosporangiaceae</taxon>
        <taxon>Sphaerisporangium</taxon>
    </lineage>
</organism>